<dbReference type="Gene3D" id="3.40.50.1000">
    <property type="entry name" value="HAD superfamily/HAD-like"/>
    <property type="match status" value="1"/>
</dbReference>
<name>K2FZ56_9BACT</name>
<accession>K2FZ56</accession>
<comment type="caution">
    <text evidence="1">The sequence shown here is derived from an EMBL/GenBank/DDBJ whole genome shotgun (WGS) entry which is preliminary data.</text>
</comment>
<gene>
    <name evidence="1" type="ORF">ACD_4C00009G0006</name>
</gene>
<organism evidence="1">
    <name type="scientific">uncultured bacterium</name>
    <name type="common">gcode 4</name>
    <dbReference type="NCBI Taxonomy" id="1234023"/>
    <lineage>
        <taxon>Bacteria</taxon>
        <taxon>environmental samples</taxon>
    </lineage>
</organism>
<dbReference type="EMBL" id="AMFJ01000525">
    <property type="protein sequence ID" value="EKE27187.1"/>
    <property type="molecule type" value="Genomic_DNA"/>
</dbReference>
<reference evidence="1" key="1">
    <citation type="journal article" date="2012" name="Science">
        <title>Fermentation, hydrogen, and sulfur metabolism in multiple uncultivated bacterial phyla.</title>
        <authorList>
            <person name="Wrighton K.C."/>
            <person name="Thomas B.C."/>
            <person name="Sharon I."/>
            <person name="Miller C.S."/>
            <person name="Castelle C.J."/>
            <person name="VerBerkmoes N.C."/>
            <person name="Wilkins M.J."/>
            <person name="Hettich R.L."/>
            <person name="Lipton M.S."/>
            <person name="Williams K.H."/>
            <person name="Long P.E."/>
            <person name="Banfield J.F."/>
        </authorList>
    </citation>
    <scope>NUCLEOTIDE SEQUENCE [LARGE SCALE GENOMIC DNA]</scope>
</reference>
<protein>
    <submittedName>
        <fullName evidence="1">Uncharacterized protein</fullName>
    </submittedName>
</protein>
<sequence>MVNENLQKLIDSNDSVWILEFLVSKEYVNSILEIKTNISRSKWFALDIDETLSATNYSYFDLILEKFWNPENLSVDGMVKKYHMATNVPYYKNPEIESWFNEKRNCNDFQFNIPLIENADKIYQEIHEKHIDISLYITARPETVKESTTLWLEKHNFPKAWIILKPSNLEFQYWNLWKACVLDILYPEIQWIVDDNPDLVKYLPKDYRGIVYAYSHTQDWGRDNVISCTSHEDVKTHIWTYFNK</sequence>
<dbReference type="InterPro" id="IPR023214">
    <property type="entry name" value="HAD_sf"/>
</dbReference>
<evidence type="ECO:0000313" key="1">
    <source>
        <dbReference type="EMBL" id="EKE27187.1"/>
    </source>
</evidence>
<dbReference type="AlphaFoldDB" id="K2FZ56"/>
<proteinExistence type="predicted"/>